<proteinExistence type="predicted"/>
<feature type="domain" description="MD-2-related lipid-recognition" evidence="2">
    <location>
        <begin position="31"/>
        <end position="143"/>
    </location>
</feature>
<feature type="chain" id="PRO_5012394878" description="MD-2-related lipid-recognition domain-containing protein" evidence="1">
    <location>
        <begin position="21"/>
        <end position="151"/>
    </location>
</feature>
<name>A0A1X7UEG9_AMPQE</name>
<organism evidence="3">
    <name type="scientific">Amphimedon queenslandica</name>
    <name type="common">Sponge</name>
    <dbReference type="NCBI Taxonomy" id="400682"/>
    <lineage>
        <taxon>Eukaryota</taxon>
        <taxon>Metazoa</taxon>
        <taxon>Porifera</taxon>
        <taxon>Demospongiae</taxon>
        <taxon>Heteroscleromorpha</taxon>
        <taxon>Haplosclerida</taxon>
        <taxon>Niphatidae</taxon>
        <taxon>Amphimedon</taxon>
    </lineage>
</organism>
<feature type="signal peptide" evidence="1">
    <location>
        <begin position="1"/>
        <end position="20"/>
    </location>
</feature>
<reference evidence="3" key="1">
    <citation type="submission" date="2017-05" db="UniProtKB">
        <authorList>
            <consortium name="EnsemblMetazoa"/>
        </authorList>
    </citation>
    <scope>IDENTIFICATION</scope>
</reference>
<sequence length="151" mass="17417">MSVLLMILSVVLVVSTLTGSTNNYYNAVTKKFLELTNASLTPTPLKRGEKGYWQAVLKIKRTIHWGIVHIKLTHNFKNYTNVTFVDVKYNLCDYIIDILNEDCPLPPGMYPFNASTTLPHTFWPGQYYGEVTAYNDKEEQMMCEMNDFFID</sequence>
<keyword evidence="1" id="KW-0732">Signal</keyword>
<dbReference type="EnsemblMetazoa" id="Aqu2.1.25886_001">
    <property type="protein sequence ID" value="Aqu2.1.25886_001"/>
    <property type="gene ID" value="Aqu2.1.25886"/>
</dbReference>
<dbReference type="InterPro" id="IPR014756">
    <property type="entry name" value="Ig_E-set"/>
</dbReference>
<evidence type="ECO:0000313" key="3">
    <source>
        <dbReference type="EnsemblMetazoa" id="Aqu2.1.25886_001"/>
    </source>
</evidence>
<dbReference type="AlphaFoldDB" id="A0A1X7UEG9"/>
<dbReference type="OrthoDB" id="6409159at2759"/>
<evidence type="ECO:0000256" key="1">
    <source>
        <dbReference type="SAM" id="SignalP"/>
    </source>
</evidence>
<protein>
    <recommendedName>
        <fullName evidence="2">MD-2-related lipid-recognition domain-containing protein</fullName>
    </recommendedName>
</protein>
<evidence type="ECO:0000259" key="2">
    <source>
        <dbReference type="Pfam" id="PF02221"/>
    </source>
</evidence>
<dbReference type="InterPro" id="IPR003172">
    <property type="entry name" value="ML_dom"/>
</dbReference>
<dbReference type="Pfam" id="PF02221">
    <property type="entry name" value="E1_DerP2_DerF2"/>
    <property type="match status" value="1"/>
</dbReference>
<dbReference type="SUPFAM" id="SSF81296">
    <property type="entry name" value="E set domains"/>
    <property type="match status" value="1"/>
</dbReference>
<dbReference type="InParanoid" id="A0A1X7UEG9"/>
<accession>A0A1X7UEG9</accession>